<dbReference type="Pfam" id="PF23302">
    <property type="entry name" value="HTH_DNAJC9"/>
    <property type="match status" value="1"/>
</dbReference>
<name>A0A2A9MDJ0_BESBE</name>
<accession>A0A2A9MDJ0</accession>
<sequence>MGRCSQQGDAKAKAAKAAHPGKGRAEKKAKQGEKKEERTCLYALLGVEPTASQSEITKAYRSLALLLHPDKVAHRLEQQAASEETKDKKSFEQLKEEATKHFQELQAAYEVLKDPKKRKIYDETGSTGEETESFEEAYSYYRRVFPEFDFADIDSYREQYLESEEEIQDILDFCDRFDGDLTHFFEYIPFSDKDSLPRYIRILDDLVQTKRVKRSKKFKDTFELLEAQAEKLAALVEKESKQLLKKNAKKKKDDDFESLVLAIESNRKKRAKGAEAFFAQLEAKYGDMDSDEELMLPRAKGKKKEQSGSKRRRKN</sequence>
<protein>
    <submittedName>
        <fullName evidence="3">DnaJ domain-containing protein</fullName>
    </submittedName>
</protein>
<feature type="compositionally biased region" description="Basic residues" evidence="1">
    <location>
        <begin position="13"/>
        <end position="22"/>
    </location>
</feature>
<dbReference type="InterPro" id="IPR036869">
    <property type="entry name" value="J_dom_sf"/>
</dbReference>
<dbReference type="AlphaFoldDB" id="A0A2A9MDJ0"/>
<feature type="compositionally biased region" description="Basic residues" evidence="1">
    <location>
        <begin position="299"/>
        <end position="315"/>
    </location>
</feature>
<gene>
    <name evidence="3" type="ORF">BESB_078930</name>
</gene>
<reference evidence="3 4" key="1">
    <citation type="submission" date="2017-09" db="EMBL/GenBank/DDBJ databases">
        <title>Genome sequencing of Besnoitia besnoiti strain Bb-Ger1.</title>
        <authorList>
            <person name="Schares G."/>
            <person name="Venepally P."/>
            <person name="Lorenzi H.A."/>
        </authorList>
    </citation>
    <scope>NUCLEOTIDE SEQUENCE [LARGE SCALE GENOMIC DNA]</scope>
    <source>
        <strain evidence="3 4">Bb-Ger1</strain>
    </source>
</reference>
<dbReference type="PROSITE" id="PS00636">
    <property type="entry name" value="DNAJ_1"/>
    <property type="match status" value="1"/>
</dbReference>
<organism evidence="3 4">
    <name type="scientific">Besnoitia besnoiti</name>
    <name type="common">Apicomplexan protozoan</name>
    <dbReference type="NCBI Taxonomy" id="94643"/>
    <lineage>
        <taxon>Eukaryota</taxon>
        <taxon>Sar</taxon>
        <taxon>Alveolata</taxon>
        <taxon>Apicomplexa</taxon>
        <taxon>Conoidasida</taxon>
        <taxon>Coccidia</taxon>
        <taxon>Eucoccidiorida</taxon>
        <taxon>Eimeriorina</taxon>
        <taxon>Sarcocystidae</taxon>
        <taxon>Besnoitia</taxon>
    </lineage>
</organism>
<dbReference type="SMART" id="SM00271">
    <property type="entry name" value="DnaJ"/>
    <property type="match status" value="1"/>
</dbReference>
<dbReference type="CDD" id="cd06257">
    <property type="entry name" value="DnaJ"/>
    <property type="match status" value="1"/>
</dbReference>
<proteinExistence type="predicted"/>
<keyword evidence="4" id="KW-1185">Reference proteome</keyword>
<dbReference type="InterPro" id="IPR052594">
    <property type="entry name" value="J_domain-containing_protein"/>
</dbReference>
<evidence type="ECO:0000313" key="3">
    <source>
        <dbReference type="EMBL" id="PFH33677.1"/>
    </source>
</evidence>
<dbReference type="InterPro" id="IPR056453">
    <property type="entry name" value="HTH_DNAJC9"/>
</dbReference>
<evidence type="ECO:0000259" key="2">
    <source>
        <dbReference type="PROSITE" id="PS50076"/>
    </source>
</evidence>
<dbReference type="PANTHER" id="PTHR44144">
    <property type="entry name" value="DNAJ HOMOLOG SUBFAMILY C MEMBER 9"/>
    <property type="match status" value="1"/>
</dbReference>
<dbReference type="PANTHER" id="PTHR44144:SF1">
    <property type="entry name" value="DNAJ HOMOLOG SUBFAMILY C MEMBER 9"/>
    <property type="match status" value="1"/>
</dbReference>
<dbReference type="OrthoDB" id="445556at2759"/>
<dbReference type="EMBL" id="NWUJ01000008">
    <property type="protein sequence ID" value="PFH33677.1"/>
    <property type="molecule type" value="Genomic_DNA"/>
</dbReference>
<feature type="domain" description="J" evidence="2">
    <location>
        <begin position="40"/>
        <end position="125"/>
    </location>
</feature>
<feature type="region of interest" description="Disordered" evidence="1">
    <location>
        <begin position="292"/>
        <end position="315"/>
    </location>
</feature>
<dbReference type="GO" id="GO:0031072">
    <property type="term" value="F:heat shock protein binding"/>
    <property type="evidence" value="ECO:0007669"/>
    <property type="project" value="TreeGrafter"/>
</dbReference>
<dbReference type="InterPro" id="IPR018253">
    <property type="entry name" value="DnaJ_domain_CS"/>
</dbReference>
<evidence type="ECO:0000256" key="1">
    <source>
        <dbReference type="SAM" id="MobiDB-lite"/>
    </source>
</evidence>
<dbReference type="Gene3D" id="1.10.287.110">
    <property type="entry name" value="DnaJ domain"/>
    <property type="match status" value="1"/>
</dbReference>
<dbReference type="VEuPathDB" id="ToxoDB:BESB_078930"/>
<feature type="compositionally biased region" description="Basic and acidic residues" evidence="1">
    <location>
        <begin position="23"/>
        <end position="36"/>
    </location>
</feature>
<dbReference type="Pfam" id="PF00226">
    <property type="entry name" value="DnaJ"/>
    <property type="match status" value="2"/>
</dbReference>
<dbReference type="GO" id="GO:0005634">
    <property type="term" value="C:nucleus"/>
    <property type="evidence" value="ECO:0007669"/>
    <property type="project" value="TreeGrafter"/>
</dbReference>
<dbReference type="SUPFAM" id="SSF46565">
    <property type="entry name" value="Chaperone J-domain"/>
    <property type="match status" value="1"/>
</dbReference>
<evidence type="ECO:0000313" key="4">
    <source>
        <dbReference type="Proteomes" id="UP000224006"/>
    </source>
</evidence>
<feature type="region of interest" description="Disordered" evidence="1">
    <location>
        <begin position="1"/>
        <end position="36"/>
    </location>
</feature>
<dbReference type="RefSeq" id="XP_029217686.1">
    <property type="nucleotide sequence ID" value="XM_029366255.1"/>
</dbReference>
<dbReference type="GO" id="GO:0005737">
    <property type="term" value="C:cytoplasm"/>
    <property type="evidence" value="ECO:0007669"/>
    <property type="project" value="TreeGrafter"/>
</dbReference>
<comment type="caution">
    <text evidence="3">The sequence shown here is derived from an EMBL/GenBank/DDBJ whole genome shotgun (WGS) entry which is preliminary data.</text>
</comment>
<dbReference type="GeneID" id="40312820"/>
<dbReference type="PRINTS" id="PR00625">
    <property type="entry name" value="JDOMAIN"/>
</dbReference>
<dbReference type="InterPro" id="IPR001623">
    <property type="entry name" value="DnaJ_domain"/>
</dbReference>
<dbReference type="Proteomes" id="UP000224006">
    <property type="component" value="Chromosome VII"/>
</dbReference>
<dbReference type="KEGG" id="bbes:BESB_078930"/>
<dbReference type="PROSITE" id="PS50076">
    <property type="entry name" value="DNAJ_2"/>
    <property type="match status" value="1"/>
</dbReference>